<feature type="region of interest" description="Disordered" evidence="1">
    <location>
        <begin position="978"/>
        <end position="1055"/>
    </location>
</feature>
<dbReference type="eggNOG" id="ENOG502RHKC">
    <property type="taxonomic scope" value="Eukaryota"/>
</dbReference>
<dbReference type="HOGENOM" id="CLU_277706_0_0_1"/>
<dbReference type="OMA" id="EHMVEDE"/>
<feature type="region of interest" description="Disordered" evidence="1">
    <location>
        <begin position="1157"/>
        <end position="1192"/>
    </location>
</feature>
<feature type="region of interest" description="Disordered" evidence="1">
    <location>
        <begin position="370"/>
        <end position="400"/>
    </location>
</feature>
<feature type="compositionally biased region" description="Polar residues" evidence="1">
    <location>
        <begin position="993"/>
        <end position="1010"/>
    </location>
</feature>
<gene>
    <name evidence="2" type="ORF">BAUCODRAFT_438963</name>
</gene>
<keyword evidence="3" id="KW-1185">Reference proteome</keyword>
<dbReference type="Proteomes" id="UP000011761">
    <property type="component" value="Unassembled WGS sequence"/>
</dbReference>
<dbReference type="EMBL" id="KB445554">
    <property type="protein sequence ID" value="EMC97122.1"/>
    <property type="molecule type" value="Genomic_DNA"/>
</dbReference>
<feature type="region of interest" description="Disordered" evidence="1">
    <location>
        <begin position="422"/>
        <end position="454"/>
    </location>
</feature>
<proteinExistence type="predicted"/>
<dbReference type="OrthoDB" id="3437384at2759"/>
<reference evidence="2 3" key="1">
    <citation type="journal article" date="2012" name="PLoS Pathog.">
        <title>Diverse lifestyles and strategies of plant pathogenesis encoded in the genomes of eighteen Dothideomycetes fungi.</title>
        <authorList>
            <person name="Ohm R.A."/>
            <person name="Feau N."/>
            <person name="Henrissat B."/>
            <person name="Schoch C.L."/>
            <person name="Horwitz B.A."/>
            <person name="Barry K.W."/>
            <person name="Condon B.J."/>
            <person name="Copeland A.C."/>
            <person name="Dhillon B."/>
            <person name="Glaser F."/>
            <person name="Hesse C.N."/>
            <person name="Kosti I."/>
            <person name="LaButti K."/>
            <person name="Lindquist E.A."/>
            <person name="Lucas S."/>
            <person name="Salamov A.A."/>
            <person name="Bradshaw R.E."/>
            <person name="Ciuffetti L."/>
            <person name="Hamelin R.C."/>
            <person name="Kema G.H.J."/>
            <person name="Lawrence C."/>
            <person name="Scott J.A."/>
            <person name="Spatafora J.W."/>
            <person name="Turgeon B.G."/>
            <person name="de Wit P.J.G.M."/>
            <person name="Zhong S."/>
            <person name="Goodwin S.B."/>
            <person name="Grigoriev I.V."/>
        </authorList>
    </citation>
    <scope>NUCLEOTIDE SEQUENCE [LARGE SCALE GENOMIC DNA]</scope>
    <source>
        <strain evidence="2 3">UAMH 10762</strain>
    </source>
</reference>
<name>M2LRN8_BAUPA</name>
<feature type="compositionally biased region" description="Basic and acidic residues" evidence="1">
    <location>
        <begin position="1167"/>
        <end position="1177"/>
    </location>
</feature>
<feature type="compositionally biased region" description="Low complexity" evidence="1">
    <location>
        <begin position="239"/>
        <end position="250"/>
    </location>
</feature>
<feature type="region of interest" description="Disordered" evidence="1">
    <location>
        <begin position="1"/>
        <end position="21"/>
    </location>
</feature>
<feature type="region of interest" description="Disordered" evidence="1">
    <location>
        <begin position="824"/>
        <end position="852"/>
    </location>
</feature>
<feature type="region of interest" description="Disordered" evidence="1">
    <location>
        <begin position="707"/>
        <end position="743"/>
    </location>
</feature>
<evidence type="ECO:0000256" key="1">
    <source>
        <dbReference type="SAM" id="MobiDB-lite"/>
    </source>
</evidence>
<dbReference type="RefSeq" id="XP_007675661.1">
    <property type="nucleotide sequence ID" value="XM_007677471.1"/>
</dbReference>
<feature type="compositionally biased region" description="Polar residues" evidence="1">
    <location>
        <begin position="373"/>
        <end position="386"/>
    </location>
</feature>
<feature type="region of interest" description="Disordered" evidence="1">
    <location>
        <begin position="239"/>
        <end position="271"/>
    </location>
</feature>
<feature type="compositionally biased region" description="Polar residues" evidence="1">
    <location>
        <begin position="1181"/>
        <end position="1192"/>
    </location>
</feature>
<dbReference type="AlphaFoldDB" id="M2LRN8"/>
<sequence length="1192" mass="129866">MAHTFCCAHPQGRIDSPEPPARPPLNIGSIFAAAALPEDHPHALRMPGKKPELVSSIVRSPNIARKITSQFRRKSFKALRDDGEYDSDARAMTSTEVVDSAEAMPPSKCDHDFCKDESIGSLRSNVQATSASVRTVTEDPESEVRHSVLKSLEWLRPAIEQPAGFTPCNESDVVELATRVARLREESSAGMQGTPVAFKVPHSVSSPNLVSEGYDSPGILRQTRSLLGKSSLLFVPRGRASNISNGSSRRSSLRDEASTPPRVYDGDTAHPEAGLDGVATHGHAIIKGDPGDRDGIHLHSMDISRQLRSLSAMSESETDSVTRALTEPWSFHRREMSGTRVHLTTSRHTRHHSSKNGGKNIAQYLDSRIKSPAPSSVYSRASSTAGDNGDSEKHGNAIPAPYDIVGLDGALPDWPLPIHRPPAPRPMTGTSTVSDASYTRPSSDLVTKGPGVLPSSSSANSIIEDYAAQPRSSAPFLSPQALLNIPSKASSSRLTGSSKRSRFFERLSPPKKLVTKRRSIFKFLRPGSRKRQVRSISSPILTCSYPLQPLGPYDGPGDDHGFLTVQYELAGNPTRSQRSMNVGHLSPHQHRNGDSYLAVPSTLQRRPSLMDYERNLTAVGDDRRRPSTLAQQILQEVREDDRRESVHIGRKLTRAKPLGDESTGLMVQALEKHQHEKAMFQSPSKHRESLGLKYGAVAAPSSQTDALTMSGALPSSPHVSSHVEQSSPHSGVSTSGAVGIRPSVSHYAPPGSVVGARSRFASANTSLFQPQAATDPSAASGAQRIGTTLSSWTRFPSHTRTERCSSAGRTDAVIVRDFAIDVADDHDSPEIEPGTSSPTSKKSKKKASHLPQSSSTIFGDLARYYSNIFSGNTTAQNRRSSVATGGWLANPDLELLPPQSASEPVFPQHDLSLKERLHEIEHMVEDEVRKNIEYVEDEVRKDIGYVEQEAVKLEKEIGHDIDILEGEAGRFLGFQSHRRNGKQKATDPFNAHNPFTVQSTHGQPTRQSSFAGPMDDHEQEHVPPLVSTTQLAPHTRPSERNMALDGTADPDNGTPVAFKADKWSSMYKECLMSAPSTASQELYGDVPLRLEEPAGRMVPPTLQPPKPRSPCQPTMLDSGTRIRRFPSVTVIDDRKGHSRSVSLISVKVGADGLFRSSTNPLIPLTDPQERDEREKLLCRPSRTSNFSRQGVA</sequence>
<accession>M2LRN8</accession>
<evidence type="ECO:0000313" key="2">
    <source>
        <dbReference type="EMBL" id="EMC97122.1"/>
    </source>
</evidence>
<dbReference type="KEGG" id="bcom:BAUCODRAFT_438963"/>
<evidence type="ECO:0000313" key="3">
    <source>
        <dbReference type="Proteomes" id="UP000011761"/>
    </source>
</evidence>
<dbReference type="GeneID" id="19114353"/>
<feature type="compositionally biased region" description="Polar residues" evidence="1">
    <location>
        <begin position="428"/>
        <end position="445"/>
    </location>
</feature>
<organism evidence="2 3">
    <name type="scientific">Baudoinia panamericana (strain UAMH 10762)</name>
    <name type="common">Angels' share fungus</name>
    <name type="synonym">Baudoinia compniacensis (strain UAMH 10762)</name>
    <dbReference type="NCBI Taxonomy" id="717646"/>
    <lineage>
        <taxon>Eukaryota</taxon>
        <taxon>Fungi</taxon>
        <taxon>Dikarya</taxon>
        <taxon>Ascomycota</taxon>
        <taxon>Pezizomycotina</taxon>
        <taxon>Dothideomycetes</taxon>
        <taxon>Dothideomycetidae</taxon>
        <taxon>Mycosphaerellales</taxon>
        <taxon>Teratosphaeriaceae</taxon>
        <taxon>Baudoinia</taxon>
    </lineage>
</organism>
<protein>
    <submittedName>
        <fullName evidence="2">Uncharacterized protein</fullName>
    </submittedName>
</protein>
<feature type="compositionally biased region" description="Polar residues" evidence="1">
    <location>
        <begin position="717"/>
        <end position="736"/>
    </location>
</feature>